<comment type="caution">
    <text evidence="2">The sequence shown here is derived from an EMBL/GenBank/DDBJ whole genome shotgun (WGS) entry which is preliminary data.</text>
</comment>
<keyword evidence="3" id="KW-1185">Reference proteome</keyword>
<name>A0A8S0WIE6_CYCAE</name>
<protein>
    <submittedName>
        <fullName evidence="2">Uncharacterized protein</fullName>
    </submittedName>
</protein>
<gene>
    <name evidence="2" type="ORF">AAE3_LOCUS5379</name>
</gene>
<evidence type="ECO:0000256" key="1">
    <source>
        <dbReference type="SAM" id="MobiDB-lite"/>
    </source>
</evidence>
<proteinExistence type="predicted"/>
<evidence type="ECO:0000313" key="2">
    <source>
        <dbReference type="EMBL" id="CAA7263023.1"/>
    </source>
</evidence>
<reference evidence="2 3" key="1">
    <citation type="submission" date="2020-01" db="EMBL/GenBank/DDBJ databases">
        <authorList>
            <person name="Gupta K D."/>
        </authorList>
    </citation>
    <scope>NUCLEOTIDE SEQUENCE [LARGE SCALE GENOMIC DNA]</scope>
</reference>
<organism evidence="2 3">
    <name type="scientific">Cyclocybe aegerita</name>
    <name type="common">Black poplar mushroom</name>
    <name type="synonym">Agrocybe aegerita</name>
    <dbReference type="NCBI Taxonomy" id="1973307"/>
    <lineage>
        <taxon>Eukaryota</taxon>
        <taxon>Fungi</taxon>
        <taxon>Dikarya</taxon>
        <taxon>Basidiomycota</taxon>
        <taxon>Agaricomycotina</taxon>
        <taxon>Agaricomycetes</taxon>
        <taxon>Agaricomycetidae</taxon>
        <taxon>Agaricales</taxon>
        <taxon>Agaricineae</taxon>
        <taxon>Bolbitiaceae</taxon>
        <taxon>Cyclocybe</taxon>
    </lineage>
</organism>
<accession>A0A8S0WIE6</accession>
<dbReference type="AlphaFoldDB" id="A0A8S0WIE6"/>
<dbReference type="Proteomes" id="UP000467700">
    <property type="component" value="Unassembled WGS sequence"/>
</dbReference>
<sequence>MLPPSSHCCTSASMETEPLHELSSLSLDGADIPQSQDSTTTTRAPAAVSPAPTPLRTICFSFVLDSGHTVYAVSPFPETYMAAKELAVEHFSWLLKPDVTAKEIYLNCAIQIDGKKEWAFISPPLWTQVVQGIGEELRVRYRKDTTKHYSPPATTVEQTKSRPVVVTFRLGDKISSETHFKYAVHTIPGSKVVSPPVSARPSSQTQTCMDQEAMVVAAAGLRHRMKNKNAGPDDIRLRAVVKNRDDEWVTAHLPGGPSWKETVTGLTQKYRNFEILVTEIQPGHA</sequence>
<dbReference type="EMBL" id="CACVBS010000038">
    <property type="protein sequence ID" value="CAA7263023.1"/>
    <property type="molecule type" value="Genomic_DNA"/>
</dbReference>
<feature type="region of interest" description="Disordered" evidence="1">
    <location>
        <begin position="30"/>
        <end position="49"/>
    </location>
</feature>
<evidence type="ECO:0000313" key="3">
    <source>
        <dbReference type="Proteomes" id="UP000467700"/>
    </source>
</evidence>
<dbReference type="OrthoDB" id="10372106at2759"/>
<feature type="compositionally biased region" description="Polar residues" evidence="1">
    <location>
        <begin position="33"/>
        <end position="43"/>
    </location>
</feature>